<name>A0A1C7MSW7_GRIFR</name>
<evidence type="ECO:0000313" key="1">
    <source>
        <dbReference type="EMBL" id="OBZ79980.1"/>
    </source>
</evidence>
<dbReference type="AlphaFoldDB" id="A0A1C7MSW7"/>
<evidence type="ECO:0000313" key="2">
    <source>
        <dbReference type="Proteomes" id="UP000092993"/>
    </source>
</evidence>
<keyword evidence="2" id="KW-1185">Reference proteome</keyword>
<proteinExistence type="predicted"/>
<gene>
    <name evidence="1" type="ORF">A0H81_00708</name>
</gene>
<dbReference type="PROSITE" id="PS51257">
    <property type="entry name" value="PROKAR_LIPOPROTEIN"/>
    <property type="match status" value="1"/>
</dbReference>
<protein>
    <submittedName>
        <fullName evidence="1">Uncharacterized protein</fullName>
    </submittedName>
</protein>
<comment type="caution">
    <text evidence="1">The sequence shown here is derived from an EMBL/GenBank/DDBJ whole genome shotgun (WGS) entry which is preliminary data.</text>
</comment>
<accession>A0A1C7MSW7</accession>
<dbReference type="Proteomes" id="UP000092993">
    <property type="component" value="Unassembled WGS sequence"/>
</dbReference>
<reference evidence="1 2" key="1">
    <citation type="submission" date="2016-03" db="EMBL/GenBank/DDBJ databases">
        <title>Whole genome sequencing of Grifola frondosa 9006-11.</title>
        <authorList>
            <person name="Min B."/>
            <person name="Park H."/>
            <person name="Kim J.-G."/>
            <person name="Cho H."/>
            <person name="Oh Y.-L."/>
            <person name="Kong W.-S."/>
            <person name="Choi I.-G."/>
        </authorList>
    </citation>
    <scope>NUCLEOTIDE SEQUENCE [LARGE SCALE GENOMIC DNA]</scope>
    <source>
        <strain evidence="1 2">9006-11</strain>
    </source>
</reference>
<organism evidence="1 2">
    <name type="scientific">Grifola frondosa</name>
    <name type="common">Maitake</name>
    <name type="synonym">Polyporus frondosus</name>
    <dbReference type="NCBI Taxonomy" id="5627"/>
    <lineage>
        <taxon>Eukaryota</taxon>
        <taxon>Fungi</taxon>
        <taxon>Dikarya</taxon>
        <taxon>Basidiomycota</taxon>
        <taxon>Agaricomycotina</taxon>
        <taxon>Agaricomycetes</taxon>
        <taxon>Polyporales</taxon>
        <taxon>Grifolaceae</taxon>
        <taxon>Grifola</taxon>
    </lineage>
</organism>
<dbReference type="EMBL" id="LUGG01000001">
    <property type="protein sequence ID" value="OBZ79980.1"/>
    <property type="molecule type" value="Genomic_DNA"/>
</dbReference>
<sequence>MSGVRGWLSALLRPEPMPVMSMLSTSLACGVRFWPEERDSDDPRLELLMEVSEEEGGGQLRFDIRLAEHGAMILVSGAVTCLSGEDMRGEVSVDNRV</sequence>